<keyword evidence="5" id="KW-1185">Reference proteome</keyword>
<dbReference type="InterPro" id="IPR000825">
    <property type="entry name" value="SUF_FeS_clus_asmbl_SufBD_core"/>
</dbReference>
<dbReference type="PANTHER" id="PTHR43575">
    <property type="entry name" value="PROTEIN ABCI7, CHLOROPLASTIC"/>
    <property type="match status" value="1"/>
</dbReference>
<dbReference type="InterPro" id="IPR045595">
    <property type="entry name" value="SufBD_N"/>
</dbReference>
<dbReference type="NCBIfam" id="TIGR01981">
    <property type="entry name" value="sufD"/>
    <property type="match status" value="1"/>
</dbReference>
<gene>
    <name evidence="4" type="primary">sufB_1</name>
    <name evidence="4" type="ORF">Pan14r_21530</name>
</gene>
<dbReference type="InterPro" id="IPR055346">
    <property type="entry name" value="Fe-S_cluster_assembly_SufBD"/>
</dbReference>
<feature type="domain" description="SUF system FeS cluster assembly SufBD core" evidence="2">
    <location>
        <begin position="179"/>
        <end position="406"/>
    </location>
</feature>
<dbReference type="InterPro" id="IPR037284">
    <property type="entry name" value="SUF_FeS_clus_asmbl_SufBD_sf"/>
</dbReference>
<evidence type="ECO:0000256" key="1">
    <source>
        <dbReference type="ARBA" id="ARBA00043967"/>
    </source>
</evidence>
<sequence>MTQTTTIAFDQAGLETFLQSRDEPDWLIELRREAWQHAAAMSWPERRSEEWNRTDIRIFQLEKYGVPCGPVADDLPSRAQLAEGVDLAGWIHTTDSQVTEESLSEKWAAKGVLFGSLERLCRDHADVIRPHLFTAFDPDYDKFAALHAAFWSGGQLLYVPRGVALTEPLHISSLLSDGGTDTTHTLIVLEEGAEATVLHESNGVDADGGGLHLGAIELIQKAGSHLRFVDLQEWGQKTYHFAHQKAVVDRDASLQWTIAAMGGQLAKVNQTVDLVGPGADSQVNGVMFTEGRQHLAFHTMQHHKAPNCHSDFLYKSAQQDRSRTVWKGMIKVDKEAQKTDGYQRNDNLVLSNHSRADSIPGLEIEADDVRCTHGSTTSKVDEEQIFYAQCRGFTRNEATRMIVTGFFQQIFDRITIESVREALGAAIARQVREYS</sequence>
<protein>
    <submittedName>
        <fullName evidence="4">FeS cluster assembly protein SufB</fullName>
    </submittedName>
</protein>
<dbReference type="Pfam" id="PF01458">
    <property type="entry name" value="SUFBD_core"/>
    <property type="match status" value="1"/>
</dbReference>
<accession>A0A5C5Y2I2</accession>
<feature type="domain" description="SUF system FeS cluster assembly SufBD N-terminal" evidence="3">
    <location>
        <begin position="23"/>
        <end position="171"/>
    </location>
</feature>
<evidence type="ECO:0000259" key="3">
    <source>
        <dbReference type="Pfam" id="PF19295"/>
    </source>
</evidence>
<name>A0A5C5Y2I2_9PLAN</name>
<proteinExistence type="inferred from homology"/>
<evidence type="ECO:0000313" key="5">
    <source>
        <dbReference type="Proteomes" id="UP000317238"/>
    </source>
</evidence>
<evidence type="ECO:0000313" key="4">
    <source>
        <dbReference type="EMBL" id="TWT69857.1"/>
    </source>
</evidence>
<dbReference type="Pfam" id="PF19295">
    <property type="entry name" value="SufBD_N"/>
    <property type="match status" value="1"/>
</dbReference>
<dbReference type="OrthoDB" id="9803529at2"/>
<dbReference type="GO" id="GO:0016226">
    <property type="term" value="P:iron-sulfur cluster assembly"/>
    <property type="evidence" value="ECO:0007669"/>
    <property type="project" value="InterPro"/>
</dbReference>
<dbReference type="SUPFAM" id="SSF101960">
    <property type="entry name" value="Stabilizer of iron transporter SufD"/>
    <property type="match status" value="1"/>
</dbReference>
<organism evidence="4 5">
    <name type="scientific">Crateriforma conspicua</name>
    <dbReference type="NCBI Taxonomy" id="2527996"/>
    <lineage>
        <taxon>Bacteria</taxon>
        <taxon>Pseudomonadati</taxon>
        <taxon>Planctomycetota</taxon>
        <taxon>Planctomycetia</taxon>
        <taxon>Planctomycetales</taxon>
        <taxon>Planctomycetaceae</taxon>
        <taxon>Crateriforma</taxon>
    </lineage>
</organism>
<dbReference type="AlphaFoldDB" id="A0A5C5Y2I2"/>
<dbReference type="Proteomes" id="UP000317238">
    <property type="component" value="Unassembled WGS sequence"/>
</dbReference>
<comment type="similarity">
    <text evidence="1">Belongs to the iron-sulfur cluster assembly SufBD family.</text>
</comment>
<dbReference type="EMBL" id="SJPL01000001">
    <property type="protein sequence ID" value="TWT69857.1"/>
    <property type="molecule type" value="Genomic_DNA"/>
</dbReference>
<comment type="caution">
    <text evidence="4">The sequence shown here is derived from an EMBL/GenBank/DDBJ whole genome shotgun (WGS) entry which is preliminary data.</text>
</comment>
<dbReference type="InterPro" id="IPR011542">
    <property type="entry name" value="SUF_FeS_clus_asmbl_SufD"/>
</dbReference>
<evidence type="ECO:0000259" key="2">
    <source>
        <dbReference type="Pfam" id="PF01458"/>
    </source>
</evidence>
<dbReference type="RefSeq" id="WP_146439073.1">
    <property type="nucleotide sequence ID" value="NZ_SJPL01000001.1"/>
</dbReference>
<dbReference type="PANTHER" id="PTHR43575:SF1">
    <property type="entry name" value="PROTEIN ABCI7, CHLOROPLASTIC"/>
    <property type="match status" value="1"/>
</dbReference>
<reference evidence="4 5" key="1">
    <citation type="submission" date="2019-02" db="EMBL/GenBank/DDBJ databases">
        <title>Deep-cultivation of Planctomycetes and their phenomic and genomic characterization uncovers novel biology.</title>
        <authorList>
            <person name="Wiegand S."/>
            <person name="Jogler M."/>
            <person name="Boedeker C."/>
            <person name="Pinto D."/>
            <person name="Vollmers J."/>
            <person name="Rivas-Marin E."/>
            <person name="Kohn T."/>
            <person name="Peeters S.H."/>
            <person name="Heuer A."/>
            <person name="Rast P."/>
            <person name="Oberbeckmann S."/>
            <person name="Bunk B."/>
            <person name="Jeske O."/>
            <person name="Meyerdierks A."/>
            <person name="Storesund J.E."/>
            <person name="Kallscheuer N."/>
            <person name="Luecker S."/>
            <person name="Lage O.M."/>
            <person name="Pohl T."/>
            <person name="Merkel B.J."/>
            <person name="Hornburger P."/>
            <person name="Mueller R.-W."/>
            <person name="Bruemmer F."/>
            <person name="Labrenz M."/>
            <person name="Spormann A.M."/>
            <person name="Op Den Camp H."/>
            <person name="Overmann J."/>
            <person name="Amann R."/>
            <person name="Jetten M.S.M."/>
            <person name="Mascher T."/>
            <person name="Medema M.H."/>
            <person name="Devos D.P."/>
            <person name="Kaster A.-K."/>
            <person name="Ovreas L."/>
            <person name="Rohde M."/>
            <person name="Galperin M.Y."/>
            <person name="Jogler C."/>
        </authorList>
    </citation>
    <scope>NUCLEOTIDE SEQUENCE [LARGE SCALE GENOMIC DNA]</scope>
    <source>
        <strain evidence="4 5">Pan14r</strain>
    </source>
</reference>